<gene>
    <name evidence="1" type="ORF">GCM10023165_35750</name>
</gene>
<dbReference type="Proteomes" id="UP001500975">
    <property type="component" value="Unassembled WGS sequence"/>
</dbReference>
<name>A0ABP8I1N7_9BURK</name>
<organism evidence="1 2">
    <name type="scientific">Variovorax defluvii</name>
    <dbReference type="NCBI Taxonomy" id="913761"/>
    <lineage>
        <taxon>Bacteria</taxon>
        <taxon>Pseudomonadati</taxon>
        <taxon>Pseudomonadota</taxon>
        <taxon>Betaproteobacteria</taxon>
        <taxon>Burkholderiales</taxon>
        <taxon>Comamonadaceae</taxon>
        <taxon>Variovorax</taxon>
    </lineage>
</organism>
<dbReference type="EMBL" id="BAABGJ010000058">
    <property type="protein sequence ID" value="GAA4349190.1"/>
    <property type="molecule type" value="Genomic_DNA"/>
</dbReference>
<reference evidence="2" key="1">
    <citation type="journal article" date="2019" name="Int. J. Syst. Evol. Microbiol.">
        <title>The Global Catalogue of Microorganisms (GCM) 10K type strain sequencing project: providing services to taxonomists for standard genome sequencing and annotation.</title>
        <authorList>
            <consortium name="The Broad Institute Genomics Platform"/>
            <consortium name="The Broad Institute Genome Sequencing Center for Infectious Disease"/>
            <person name="Wu L."/>
            <person name="Ma J."/>
        </authorList>
    </citation>
    <scope>NUCLEOTIDE SEQUENCE [LARGE SCALE GENOMIC DNA]</scope>
    <source>
        <strain evidence="2">JCM 17804</strain>
    </source>
</reference>
<evidence type="ECO:0000313" key="1">
    <source>
        <dbReference type="EMBL" id="GAA4349190.1"/>
    </source>
</evidence>
<accession>A0ABP8I1N7</accession>
<proteinExistence type="predicted"/>
<protein>
    <submittedName>
        <fullName evidence="1">Uncharacterized protein</fullName>
    </submittedName>
</protein>
<evidence type="ECO:0000313" key="2">
    <source>
        <dbReference type="Proteomes" id="UP001500975"/>
    </source>
</evidence>
<keyword evidence="2" id="KW-1185">Reference proteome</keyword>
<sequence length="88" mass="9207">MQLMAEEVAGARLPSEITGYSRHGLNQAISRDGVDVAPSAILDALKNPLSTTGQNGGRFIMTGKDAVVIVNAQGKVIAIWAANAAEMR</sequence>
<comment type="caution">
    <text evidence="1">The sequence shown here is derived from an EMBL/GenBank/DDBJ whole genome shotgun (WGS) entry which is preliminary data.</text>
</comment>